<reference evidence="8 9" key="1">
    <citation type="journal article" date="2016" name="Genome Biol. Evol.">
        <title>Divergent and convergent evolution of fungal pathogenicity.</title>
        <authorList>
            <person name="Shang Y."/>
            <person name="Xiao G."/>
            <person name="Zheng P."/>
            <person name="Cen K."/>
            <person name="Zhan S."/>
            <person name="Wang C."/>
        </authorList>
    </citation>
    <scope>NUCLEOTIDE SEQUENCE [LARGE SCALE GENOMIC DNA]</scope>
    <source>
        <strain evidence="8 9">RCEF 2490</strain>
    </source>
</reference>
<dbReference type="Pfam" id="PF00067">
    <property type="entry name" value="p450"/>
    <property type="match status" value="1"/>
</dbReference>
<dbReference type="SUPFAM" id="SSF48264">
    <property type="entry name" value="Cytochrome P450"/>
    <property type="match status" value="1"/>
</dbReference>
<keyword evidence="3" id="KW-0285">Flavoprotein</keyword>
<dbReference type="Gene3D" id="3.50.50.60">
    <property type="entry name" value="FAD/NAD(P)-binding domain"/>
    <property type="match status" value="1"/>
</dbReference>
<dbReference type="Gene3D" id="1.10.630.10">
    <property type="entry name" value="Cytochrome P450"/>
    <property type="match status" value="1"/>
</dbReference>
<protein>
    <submittedName>
        <fullName evidence="8">p450 monooxygenase</fullName>
    </submittedName>
</protein>
<gene>
    <name evidence="8" type="ORF">AAL_00408</name>
</gene>
<dbReference type="InterPro" id="IPR001128">
    <property type="entry name" value="Cyt_P450"/>
</dbReference>
<evidence type="ECO:0000313" key="8">
    <source>
        <dbReference type="EMBL" id="OAA32943.1"/>
    </source>
</evidence>
<sequence>MEKPDFNVVIVGGSVAGLALAHCLEVLGVSYTILERGDKIAPNLGASIGILPNGGRILDQLGIFGHVESEVEPLEVARICYSDGFWFKSQYPKVLQSNYCYPISFLERQKFIQILHDTLKGKDRVFTGKKVVCVEDGKSKALVKTADGTEYMADLVVGADGVHSIVRSEIFRQLQAASLIPRGQAENTGIKYEFSCIYGTSVNVPHVELGVQLSSLDNDVSIHAFTGKKSKLFWFVIVRSGPEQYQEASKYSEEAATLICERLRHQKLNDSLAFGDIWSRRTIFKMTPLEEGVFKRWNYGRLVCTGDAVRKMAPNIGQGANLALEDAARLTSLLAQKMQVGDLSHRTISAMLQEFAEAQRGRTVEMCSSAEFLVRMHACQGWGRWLMGRCIIPLLRDAPAGLSGMSINGAARIEYLGLPARSLEGAWDPSFSSVLSSMSYLTPKPSLPLLALLLFIAAAVYLIRRLVHDAWKWRLAGAACPANAQRLSSPRDVTEWLQTRKHLRLGLPFEIQDSIPAPCRRLSDLIVPSDVLHLNKIGFRSLSWDKSAQGSYGRAARHIPTSAMGPQNATDSLTGNYTALHSESSSYVADKSFLLGVIFLTSLFVLYWKPSAGVKAPFVSYRWSWEPPLLVHIRYVFGASTMIKTGYEKFRDSMFWLSRYDGDVLVISRNHLDDLQNRPQRELSAIHGLIENFGGRYSGITALGEDDIGVRALLAKFNHNLPQLYGEMKDELDFALTEELPPCQDWAPIQAMPFLLHSIERVLHRVLVGPRVCRDPKWLEAAFGLSHNVAIRQIAMRSFPFFLRPLVNLLIPWTWKLESCKRAATKILQDELERRARAEDEDPAYVKPCDLLQAVADMAEKERCRDDTKRIANQALLLLAVAGHSTAGSASQTLLNLLARPEYAELLRDEALTMLRDEENCFTRSGIARLWKMDSFLRESQRSTPVTLLGFFRTVIAPNGIKLQDGTFVPHGTRLAMPVDSISHDPNVVSNPDEFDGLRWYRKRREAASEAQKHQFVSTDKAHLHFGYGVWACPGRFLSSDVLKMLLTTLLLRYDVKRPAGTKLPETRHFHEFPLGDLGMSVLVKQRDDAPVF</sequence>
<dbReference type="GO" id="GO:0004497">
    <property type="term" value="F:monooxygenase activity"/>
    <property type="evidence" value="ECO:0007669"/>
    <property type="project" value="UniProtKB-KW"/>
</dbReference>
<evidence type="ECO:0000256" key="3">
    <source>
        <dbReference type="ARBA" id="ARBA00022630"/>
    </source>
</evidence>
<dbReference type="InterPro" id="IPR036188">
    <property type="entry name" value="FAD/NAD-bd_sf"/>
</dbReference>
<dbReference type="CDD" id="cd11041">
    <property type="entry name" value="CYP503A1-like"/>
    <property type="match status" value="1"/>
</dbReference>
<dbReference type="GO" id="GO:0005506">
    <property type="term" value="F:iron ion binding"/>
    <property type="evidence" value="ECO:0007669"/>
    <property type="project" value="InterPro"/>
</dbReference>
<comment type="caution">
    <text evidence="8">The sequence shown here is derived from an EMBL/GenBank/DDBJ whole genome shotgun (WGS) entry which is preliminary data.</text>
</comment>
<evidence type="ECO:0000256" key="5">
    <source>
        <dbReference type="ARBA" id="ARBA00023002"/>
    </source>
</evidence>
<dbReference type="EMBL" id="AZGY01000001">
    <property type="protein sequence ID" value="OAA32943.1"/>
    <property type="molecule type" value="Genomic_DNA"/>
</dbReference>
<dbReference type="InterPro" id="IPR050562">
    <property type="entry name" value="FAD_mOase_fung"/>
</dbReference>
<dbReference type="GO" id="GO:0020037">
    <property type="term" value="F:heme binding"/>
    <property type="evidence" value="ECO:0007669"/>
    <property type="project" value="InterPro"/>
</dbReference>
<keyword evidence="9" id="KW-1185">Reference proteome</keyword>
<name>A0A166UTL6_9HYPO</name>
<dbReference type="Pfam" id="PF01494">
    <property type="entry name" value="FAD_binding_3"/>
    <property type="match status" value="1"/>
</dbReference>
<comment type="similarity">
    <text evidence="2">Belongs to the paxM FAD-dependent monooxygenase family.</text>
</comment>
<evidence type="ECO:0000259" key="7">
    <source>
        <dbReference type="Pfam" id="PF01494"/>
    </source>
</evidence>
<dbReference type="SUPFAM" id="SSF51905">
    <property type="entry name" value="FAD/NAD(P)-binding domain"/>
    <property type="match status" value="1"/>
</dbReference>
<evidence type="ECO:0000256" key="1">
    <source>
        <dbReference type="ARBA" id="ARBA00001974"/>
    </source>
</evidence>
<dbReference type="Proteomes" id="UP000078544">
    <property type="component" value="Unassembled WGS sequence"/>
</dbReference>
<accession>A0A166UTL6</accession>
<dbReference type="OrthoDB" id="2431938at2759"/>
<evidence type="ECO:0000313" key="9">
    <source>
        <dbReference type="Proteomes" id="UP000078544"/>
    </source>
</evidence>
<organism evidence="8 9">
    <name type="scientific">Moelleriella libera RCEF 2490</name>
    <dbReference type="NCBI Taxonomy" id="1081109"/>
    <lineage>
        <taxon>Eukaryota</taxon>
        <taxon>Fungi</taxon>
        <taxon>Dikarya</taxon>
        <taxon>Ascomycota</taxon>
        <taxon>Pezizomycotina</taxon>
        <taxon>Sordariomycetes</taxon>
        <taxon>Hypocreomycetidae</taxon>
        <taxon>Hypocreales</taxon>
        <taxon>Clavicipitaceae</taxon>
        <taxon>Moelleriella</taxon>
    </lineage>
</organism>
<keyword evidence="6 8" id="KW-0503">Monooxygenase</keyword>
<dbReference type="GO" id="GO:0016705">
    <property type="term" value="F:oxidoreductase activity, acting on paired donors, with incorporation or reduction of molecular oxygen"/>
    <property type="evidence" value="ECO:0007669"/>
    <property type="project" value="InterPro"/>
</dbReference>
<comment type="cofactor">
    <cofactor evidence="1">
        <name>FAD</name>
        <dbReference type="ChEBI" id="CHEBI:57692"/>
    </cofactor>
</comment>
<dbReference type="AlphaFoldDB" id="A0A166UTL6"/>
<proteinExistence type="inferred from homology"/>
<dbReference type="PANTHER" id="PTHR47356">
    <property type="entry name" value="FAD-DEPENDENT MONOOXYGENASE ASQG-RELATED"/>
    <property type="match status" value="1"/>
</dbReference>
<dbReference type="PANTHER" id="PTHR47356:SF2">
    <property type="entry name" value="FAD-BINDING DOMAIN-CONTAINING PROTEIN-RELATED"/>
    <property type="match status" value="1"/>
</dbReference>
<evidence type="ECO:0000256" key="4">
    <source>
        <dbReference type="ARBA" id="ARBA00022827"/>
    </source>
</evidence>
<dbReference type="InterPro" id="IPR002938">
    <property type="entry name" value="FAD-bd"/>
</dbReference>
<keyword evidence="5" id="KW-0560">Oxidoreductase</keyword>
<dbReference type="STRING" id="1081109.A0A166UTL6"/>
<dbReference type="InterPro" id="IPR036396">
    <property type="entry name" value="Cyt_P450_sf"/>
</dbReference>
<evidence type="ECO:0000256" key="6">
    <source>
        <dbReference type="ARBA" id="ARBA00023033"/>
    </source>
</evidence>
<feature type="domain" description="FAD-binding" evidence="7">
    <location>
        <begin position="6"/>
        <end position="338"/>
    </location>
</feature>
<keyword evidence="4" id="KW-0274">FAD</keyword>
<dbReference type="PRINTS" id="PR00420">
    <property type="entry name" value="RNGMNOXGNASE"/>
</dbReference>
<dbReference type="GO" id="GO:0071949">
    <property type="term" value="F:FAD binding"/>
    <property type="evidence" value="ECO:0007669"/>
    <property type="project" value="InterPro"/>
</dbReference>
<evidence type="ECO:0000256" key="2">
    <source>
        <dbReference type="ARBA" id="ARBA00007992"/>
    </source>
</evidence>